<sequence length="571" mass="61811">MIYPPGLTALLAVGLLGQRVVAAPSSVSRSGSSFPWGSCESFGVNSTDPSFQCGYLEVPMDYHDSSAGNARLAVIKYAATAEKLGTLFVNPGGPGGSGFVAIELYGQAYSQLFQGTYDIVTWDPRGVGYTFPGELYIFDDTAEDAAYWKNTVHSYINETISGEFDKQDLEELYSRVDQTEGKYKDFNERCVNSPSGPYLKYLGTSSTVRDLVSLGDAIVGQGEPIDFWGFSYGTVLGFNFLNMFPERAGHVILDGVVDPNTWITYKILHSSLVDTEKTYSGLTDGCAVAGRAGCKLVEITGDGASGDDVKNLINDAHDVALELYRAGYDVPANPGFLTDWLFNLLYLPMTWSEGVNGFLYEYVALVLQASQAHNVTIPGGRKYNVPPGNITIDDTADTFFPNRTSYSQAAIAGADDFEDGNTTISNIFDIIVENTREVTPTFGAIWSLGYFSYGWPVRSVERLPTYSPKQLKHPALVIGNAADPVTPFASAQKVANMLGNNAFLLEQLGFGHTSIAQVSSCTLGVAANYIVNSTLPQGSTAQCPVDDTNLFPALNGSTTVSKRSNLLRRQW</sequence>
<evidence type="ECO:0000313" key="6">
    <source>
        <dbReference type="Proteomes" id="UP000736335"/>
    </source>
</evidence>
<protein>
    <submittedName>
        <fullName evidence="5">Alpha/Beta hydrolase protein</fullName>
    </submittedName>
</protein>
<feature type="domain" description="Peptidase S33 tripeptidyl aminopeptidase-like C-terminal" evidence="4">
    <location>
        <begin position="440"/>
        <end position="538"/>
    </location>
</feature>
<accession>A0A9P6HSL4</accession>
<comment type="caution">
    <text evidence="5">The sequence shown here is derived from an EMBL/GenBank/DDBJ whole genome shotgun (WGS) entry which is preliminary data.</text>
</comment>
<dbReference type="PANTHER" id="PTHR43248">
    <property type="entry name" value="2-SUCCINYL-6-HYDROXY-2,4-CYCLOHEXADIENE-1-CARBOXYLATE SYNTHASE"/>
    <property type="match status" value="1"/>
</dbReference>
<evidence type="ECO:0000256" key="3">
    <source>
        <dbReference type="SAM" id="SignalP"/>
    </source>
</evidence>
<gene>
    <name evidence="5" type="ORF">BJ322DRAFT_1034992</name>
</gene>
<dbReference type="GO" id="GO:0016787">
    <property type="term" value="F:hydrolase activity"/>
    <property type="evidence" value="ECO:0007669"/>
    <property type="project" value="UniProtKB-KW"/>
</dbReference>
<comment type="similarity">
    <text evidence="1">Belongs to the peptidase S33 family.</text>
</comment>
<dbReference type="Proteomes" id="UP000736335">
    <property type="component" value="Unassembled WGS sequence"/>
</dbReference>
<keyword evidence="6" id="KW-1185">Reference proteome</keyword>
<dbReference type="InterPro" id="IPR029058">
    <property type="entry name" value="AB_hydrolase_fold"/>
</dbReference>
<evidence type="ECO:0000313" key="5">
    <source>
        <dbReference type="EMBL" id="KAF9793491.1"/>
    </source>
</evidence>
<dbReference type="SUPFAM" id="SSF53474">
    <property type="entry name" value="alpha/beta-Hydrolases"/>
    <property type="match status" value="1"/>
</dbReference>
<reference evidence="5" key="1">
    <citation type="journal article" date="2020" name="Nat. Commun.">
        <title>Large-scale genome sequencing of mycorrhizal fungi provides insights into the early evolution of symbiotic traits.</title>
        <authorList>
            <person name="Miyauchi S."/>
            <person name="Kiss E."/>
            <person name="Kuo A."/>
            <person name="Drula E."/>
            <person name="Kohler A."/>
            <person name="Sanchez-Garcia M."/>
            <person name="Morin E."/>
            <person name="Andreopoulos B."/>
            <person name="Barry K.W."/>
            <person name="Bonito G."/>
            <person name="Buee M."/>
            <person name="Carver A."/>
            <person name="Chen C."/>
            <person name="Cichocki N."/>
            <person name="Clum A."/>
            <person name="Culley D."/>
            <person name="Crous P.W."/>
            <person name="Fauchery L."/>
            <person name="Girlanda M."/>
            <person name="Hayes R.D."/>
            <person name="Keri Z."/>
            <person name="LaButti K."/>
            <person name="Lipzen A."/>
            <person name="Lombard V."/>
            <person name="Magnuson J."/>
            <person name="Maillard F."/>
            <person name="Murat C."/>
            <person name="Nolan M."/>
            <person name="Ohm R.A."/>
            <person name="Pangilinan J."/>
            <person name="Pereira M.F."/>
            <person name="Perotto S."/>
            <person name="Peter M."/>
            <person name="Pfister S."/>
            <person name="Riley R."/>
            <person name="Sitrit Y."/>
            <person name="Stielow J.B."/>
            <person name="Szollosi G."/>
            <person name="Zifcakova L."/>
            <person name="Stursova M."/>
            <person name="Spatafora J.W."/>
            <person name="Tedersoo L."/>
            <person name="Vaario L.M."/>
            <person name="Yamada A."/>
            <person name="Yan M."/>
            <person name="Wang P."/>
            <person name="Xu J."/>
            <person name="Bruns T."/>
            <person name="Baldrian P."/>
            <person name="Vilgalys R."/>
            <person name="Dunand C."/>
            <person name="Henrissat B."/>
            <person name="Grigoriev I.V."/>
            <person name="Hibbett D."/>
            <person name="Nagy L.G."/>
            <person name="Martin F.M."/>
        </authorList>
    </citation>
    <scope>NUCLEOTIDE SEQUENCE</scope>
    <source>
        <strain evidence="5">UH-Tt-Lm1</strain>
    </source>
</reference>
<dbReference type="AlphaFoldDB" id="A0A9P6HSL4"/>
<reference evidence="5" key="2">
    <citation type="submission" date="2020-11" db="EMBL/GenBank/DDBJ databases">
        <authorList>
            <consortium name="DOE Joint Genome Institute"/>
            <person name="Kuo A."/>
            <person name="Miyauchi S."/>
            <person name="Kiss E."/>
            <person name="Drula E."/>
            <person name="Kohler A."/>
            <person name="Sanchez-Garcia M."/>
            <person name="Andreopoulos B."/>
            <person name="Barry K.W."/>
            <person name="Bonito G."/>
            <person name="Buee M."/>
            <person name="Carver A."/>
            <person name="Chen C."/>
            <person name="Cichocki N."/>
            <person name="Clum A."/>
            <person name="Culley D."/>
            <person name="Crous P.W."/>
            <person name="Fauchery L."/>
            <person name="Girlanda M."/>
            <person name="Hayes R."/>
            <person name="Keri Z."/>
            <person name="Labutti K."/>
            <person name="Lipzen A."/>
            <person name="Lombard V."/>
            <person name="Magnuson J."/>
            <person name="Maillard F."/>
            <person name="Morin E."/>
            <person name="Murat C."/>
            <person name="Nolan M."/>
            <person name="Ohm R."/>
            <person name="Pangilinan J."/>
            <person name="Pereira M."/>
            <person name="Perotto S."/>
            <person name="Peter M."/>
            <person name="Riley R."/>
            <person name="Sitrit Y."/>
            <person name="Stielow B."/>
            <person name="Szollosi G."/>
            <person name="Zifcakova L."/>
            <person name="Stursova M."/>
            <person name="Spatafora J.W."/>
            <person name="Tedersoo L."/>
            <person name="Vaario L.-M."/>
            <person name="Yamada A."/>
            <person name="Yan M."/>
            <person name="Wang P."/>
            <person name="Xu J."/>
            <person name="Bruns T."/>
            <person name="Baldrian P."/>
            <person name="Vilgalys R."/>
            <person name="Henrissat B."/>
            <person name="Grigoriev I.V."/>
            <person name="Hibbett D."/>
            <person name="Nagy L.G."/>
            <person name="Martin F.M."/>
        </authorList>
    </citation>
    <scope>NUCLEOTIDE SEQUENCE</scope>
    <source>
        <strain evidence="5">UH-Tt-Lm1</strain>
    </source>
</reference>
<evidence type="ECO:0000256" key="1">
    <source>
        <dbReference type="ARBA" id="ARBA00010088"/>
    </source>
</evidence>
<feature type="chain" id="PRO_5040305537" evidence="3">
    <location>
        <begin position="23"/>
        <end position="571"/>
    </location>
</feature>
<name>A0A9P6HSL4_9AGAM</name>
<dbReference type="EMBL" id="WIUZ02000001">
    <property type="protein sequence ID" value="KAF9793491.1"/>
    <property type="molecule type" value="Genomic_DNA"/>
</dbReference>
<feature type="signal peptide" evidence="3">
    <location>
        <begin position="1"/>
        <end position="22"/>
    </location>
</feature>
<dbReference type="OrthoDB" id="425534at2759"/>
<dbReference type="InterPro" id="IPR013595">
    <property type="entry name" value="Pept_S33_TAP-like_C"/>
</dbReference>
<proteinExistence type="inferred from homology"/>
<keyword evidence="2 5" id="KW-0378">Hydrolase</keyword>
<dbReference type="InterPro" id="IPR051601">
    <property type="entry name" value="Serine_prot/Carboxylest_S33"/>
</dbReference>
<organism evidence="5 6">
    <name type="scientific">Thelephora terrestris</name>
    <dbReference type="NCBI Taxonomy" id="56493"/>
    <lineage>
        <taxon>Eukaryota</taxon>
        <taxon>Fungi</taxon>
        <taxon>Dikarya</taxon>
        <taxon>Basidiomycota</taxon>
        <taxon>Agaricomycotina</taxon>
        <taxon>Agaricomycetes</taxon>
        <taxon>Thelephorales</taxon>
        <taxon>Thelephoraceae</taxon>
        <taxon>Thelephora</taxon>
    </lineage>
</organism>
<dbReference type="Pfam" id="PF08386">
    <property type="entry name" value="Abhydrolase_4"/>
    <property type="match status" value="1"/>
</dbReference>
<dbReference type="PANTHER" id="PTHR43248:SF25">
    <property type="entry name" value="AB HYDROLASE-1 DOMAIN-CONTAINING PROTEIN-RELATED"/>
    <property type="match status" value="1"/>
</dbReference>
<evidence type="ECO:0000259" key="4">
    <source>
        <dbReference type="Pfam" id="PF08386"/>
    </source>
</evidence>
<evidence type="ECO:0000256" key="2">
    <source>
        <dbReference type="ARBA" id="ARBA00022801"/>
    </source>
</evidence>
<keyword evidence="3" id="KW-0732">Signal</keyword>
<dbReference type="Gene3D" id="3.40.50.1820">
    <property type="entry name" value="alpha/beta hydrolase"/>
    <property type="match status" value="1"/>
</dbReference>